<protein>
    <recommendedName>
        <fullName evidence="4">HTH gntR-type domain-containing protein</fullName>
    </recommendedName>
</protein>
<dbReference type="PROSITE" id="PS50949">
    <property type="entry name" value="HTH_GNTR"/>
    <property type="match status" value="1"/>
</dbReference>
<evidence type="ECO:0000259" key="4">
    <source>
        <dbReference type="PROSITE" id="PS50949"/>
    </source>
</evidence>
<evidence type="ECO:0000256" key="3">
    <source>
        <dbReference type="ARBA" id="ARBA00023163"/>
    </source>
</evidence>
<feature type="domain" description="HTH gntR-type" evidence="4">
    <location>
        <begin position="10"/>
        <end position="77"/>
    </location>
</feature>
<dbReference type="SUPFAM" id="SSF46785">
    <property type="entry name" value="Winged helix' DNA-binding domain"/>
    <property type="match status" value="1"/>
</dbReference>
<dbReference type="SUPFAM" id="SSF48008">
    <property type="entry name" value="GntR ligand-binding domain-like"/>
    <property type="match status" value="1"/>
</dbReference>
<proteinExistence type="predicted"/>
<dbReference type="AlphaFoldDB" id="A0A2G9CD39"/>
<dbReference type="PANTHER" id="PTHR43537">
    <property type="entry name" value="TRANSCRIPTIONAL REGULATOR, GNTR FAMILY"/>
    <property type="match status" value="1"/>
</dbReference>
<dbReference type="Gene3D" id="1.20.120.530">
    <property type="entry name" value="GntR ligand-binding domain-like"/>
    <property type="match status" value="1"/>
</dbReference>
<keyword evidence="3" id="KW-0804">Transcription</keyword>
<dbReference type="InterPro" id="IPR036388">
    <property type="entry name" value="WH-like_DNA-bd_sf"/>
</dbReference>
<dbReference type="CDD" id="cd07377">
    <property type="entry name" value="WHTH_GntR"/>
    <property type="match status" value="1"/>
</dbReference>
<evidence type="ECO:0000256" key="2">
    <source>
        <dbReference type="ARBA" id="ARBA00023125"/>
    </source>
</evidence>
<organism evidence="5 6">
    <name type="scientific">Roseateles chitinivorans</name>
    <dbReference type="NCBI Taxonomy" id="2917965"/>
    <lineage>
        <taxon>Bacteria</taxon>
        <taxon>Pseudomonadati</taxon>
        <taxon>Pseudomonadota</taxon>
        <taxon>Betaproteobacteria</taxon>
        <taxon>Burkholderiales</taxon>
        <taxon>Sphaerotilaceae</taxon>
        <taxon>Roseateles</taxon>
    </lineage>
</organism>
<dbReference type="EMBL" id="PEOG01000011">
    <property type="protein sequence ID" value="PIM54333.1"/>
    <property type="molecule type" value="Genomic_DNA"/>
</dbReference>
<accession>A0A2G9CD39</accession>
<dbReference type="InterPro" id="IPR008920">
    <property type="entry name" value="TF_FadR/GntR_C"/>
</dbReference>
<dbReference type="RefSeq" id="WP_099860418.1">
    <property type="nucleotide sequence ID" value="NZ_PEOG01000011.1"/>
</dbReference>
<dbReference type="InterPro" id="IPR000524">
    <property type="entry name" value="Tscrpt_reg_HTH_GntR"/>
</dbReference>
<dbReference type="PANTHER" id="PTHR43537:SF5">
    <property type="entry name" value="UXU OPERON TRANSCRIPTIONAL REGULATOR"/>
    <property type="match status" value="1"/>
</dbReference>
<name>A0A2G9CD39_9BURK</name>
<keyword evidence="6" id="KW-1185">Reference proteome</keyword>
<dbReference type="InterPro" id="IPR036390">
    <property type="entry name" value="WH_DNA-bd_sf"/>
</dbReference>
<dbReference type="Gene3D" id="1.10.10.10">
    <property type="entry name" value="Winged helix-like DNA-binding domain superfamily/Winged helix DNA-binding domain"/>
    <property type="match status" value="1"/>
</dbReference>
<dbReference type="GO" id="GO:0003700">
    <property type="term" value="F:DNA-binding transcription factor activity"/>
    <property type="evidence" value="ECO:0007669"/>
    <property type="project" value="InterPro"/>
</dbReference>
<dbReference type="Pfam" id="PF00392">
    <property type="entry name" value="GntR"/>
    <property type="match status" value="1"/>
</dbReference>
<keyword evidence="2" id="KW-0238">DNA-binding</keyword>
<keyword evidence="1" id="KW-0805">Transcription regulation</keyword>
<dbReference type="OrthoDB" id="9788098at2"/>
<gene>
    <name evidence="5" type="ORF">CS062_05360</name>
</gene>
<dbReference type="SMART" id="SM00345">
    <property type="entry name" value="HTH_GNTR"/>
    <property type="match status" value="1"/>
</dbReference>
<comment type="caution">
    <text evidence="5">The sequence shown here is derived from an EMBL/GenBank/DDBJ whole genome shotgun (WGS) entry which is preliminary data.</text>
</comment>
<dbReference type="Pfam" id="PF07729">
    <property type="entry name" value="FCD"/>
    <property type="match status" value="1"/>
</dbReference>
<evidence type="ECO:0000313" key="6">
    <source>
        <dbReference type="Proteomes" id="UP000231501"/>
    </source>
</evidence>
<sequence length="248" mass="27409">MVRSTHPINAPTYLRLRDQIRADIEDGCWRLGQHLTLHELSAHYQVSNVPVREALLQLQGDGMVDMRMNKGAVVRAVDARFIEEYFDVREALHTMLLTRACRRAEAREAAGAPQVQALARAVEEAARSGRARELLAADEALQDHLARWGGNAQALGMQASRGRLLEAVRRSRMALWTSELDVLAVQDRAMVEAIRQADPATASEAVRRHVAAARAYMLRLLRLPELPARAERAPVASRSTSGDAPADG</sequence>
<evidence type="ECO:0000256" key="1">
    <source>
        <dbReference type="ARBA" id="ARBA00023015"/>
    </source>
</evidence>
<dbReference type="InterPro" id="IPR011711">
    <property type="entry name" value="GntR_C"/>
</dbReference>
<dbReference type="SMART" id="SM00895">
    <property type="entry name" value="FCD"/>
    <property type="match status" value="1"/>
</dbReference>
<dbReference type="Proteomes" id="UP000231501">
    <property type="component" value="Unassembled WGS sequence"/>
</dbReference>
<evidence type="ECO:0000313" key="5">
    <source>
        <dbReference type="EMBL" id="PIM54333.1"/>
    </source>
</evidence>
<dbReference type="GO" id="GO:0003677">
    <property type="term" value="F:DNA binding"/>
    <property type="evidence" value="ECO:0007669"/>
    <property type="project" value="UniProtKB-KW"/>
</dbReference>
<reference evidence="5 6" key="1">
    <citation type="submission" date="2017-11" db="EMBL/GenBank/DDBJ databases">
        <title>Draft genome sequence of Mitsuaria sp. HWN-4.</title>
        <authorList>
            <person name="Gundlapally S.R."/>
        </authorList>
    </citation>
    <scope>NUCLEOTIDE SEQUENCE [LARGE SCALE GENOMIC DNA]</scope>
    <source>
        <strain evidence="5 6">HWN-4</strain>
    </source>
</reference>